<organism evidence="2">
    <name type="scientific">Anguilla anguilla</name>
    <name type="common">European freshwater eel</name>
    <name type="synonym">Muraena anguilla</name>
    <dbReference type="NCBI Taxonomy" id="7936"/>
    <lineage>
        <taxon>Eukaryota</taxon>
        <taxon>Metazoa</taxon>
        <taxon>Chordata</taxon>
        <taxon>Craniata</taxon>
        <taxon>Vertebrata</taxon>
        <taxon>Euteleostomi</taxon>
        <taxon>Actinopterygii</taxon>
        <taxon>Neopterygii</taxon>
        <taxon>Teleostei</taxon>
        <taxon>Anguilliformes</taxon>
        <taxon>Anguillidae</taxon>
        <taxon>Anguilla</taxon>
    </lineage>
</organism>
<reference evidence="2" key="1">
    <citation type="submission" date="2014-11" db="EMBL/GenBank/DDBJ databases">
        <authorList>
            <person name="Amaro Gonzalez C."/>
        </authorList>
    </citation>
    <scope>NUCLEOTIDE SEQUENCE</scope>
</reference>
<proteinExistence type="predicted"/>
<accession>A0A0E9WLF6</accession>
<feature type="region of interest" description="Disordered" evidence="1">
    <location>
        <begin position="1"/>
        <end position="21"/>
    </location>
</feature>
<dbReference type="AlphaFoldDB" id="A0A0E9WLF6"/>
<dbReference type="EMBL" id="GBXM01018289">
    <property type="protein sequence ID" value="JAH90288.1"/>
    <property type="molecule type" value="Transcribed_RNA"/>
</dbReference>
<reference evidence="2" key="2">
    <citation type="journal article" date="2015" name="Fish Shellfish Immunol.">
        <title>Early steps in the European eel (Anguilla anguilla)-Vibrio vulnificus interaction in the gills: Role of the RtxA13 toxin.</title>
        <authorList>
            <person name="Callol A."/>
            <person name="Pajuelo D."/>
            <person name="Ebbesson L."/>
            <person name="Teles M."/>
            <person name="MacKenzie S."/>
            <person name="Amaro C."/>
        </authorList>
    </citation>
    <scope>NUCLEOTIDE SEQUENCE</scope>
</reference>
<evidence type="ECO:0000313" key="2">
    <source>
        <dbReference type="EMBL" id="JAH90288.1"/>
    </source>
</evidence>
<sequence length="21" mass="2348">MWPGNTGRGRNNQLSLASMKE</sequence>
<name>A0A0E9WLF6_ANGAN</name>
<feature type="compositionally biased region" description="Polar residues" evidence="1">
    <location>
        <begin position="8"/>
        <end position="21"/>
    </location>
</feature>
<evidence type="ECO:0000256" key="1">
    <source>
        <dbReference type="SAM" id="MobiDB-lite"/>
    </source>
</evidence>
<protein>
    <submittedName>
        <fullName evidence="2">Uncharacterized protein</fullName>
    </submittedName>
</protein>